<dbReference type="Gene3D" id="3.40.800.20">
    <property type="entry name" value="Histone deacetylase domain"/>
    <property type="match status" value="1"/>
</dbReference>
<comment type="caution">
    <text evidence="4">The sequence shown here is derived from an EMBL/GenBank/DDBJ whole genome shotgun (WGS) entry which is preliminary data.</text>
</comment>
<dbReference type="InterPro" id="IPR023696">
    <property type="entry name" value="Ureohydrolase_dom_sf"/>
</dbReference>
<dbReference type="PRINTS" id="PR01270">
    <property type="entry name" value="HDASUPER"/>
</dbReference>
<proteinExistence type="inferred from homology"/>
<dbReference type="CDD" id="cd09996">
    <property type="entry name" value="HDAC_classII_1"/>
    <property type="match status" value="1"/>
</dbReference>
<dbReference type="EMBL" id="LVIE01000013">
    <property type="protein sequence ID" value="OHT25586.1"/>
    <property type="molecule type" value="Genomic_DNA"/>
</dbReference>
<reference evidence="4 5" key="1">
    <citation type="submission" date="2016-03" db="EMBL/GenBank/DDBJ databases">
        <title>Genome sequence of Providencia stuartii strain, isolated from the salivary glands of larval Lucilia sericata.</title>
        <authorList>
            <person name="Yuan Y."/>
            <person name="Zhang Y."/>
            <person name="Fu S."/>
            <person name="Crippen T.L."/>
            <person name="Visi D."/>
            <person name="Benbow M.E."/>
            <person name="Allen M."/>
            <person name="Tomberlin J.K."/>
            <person name="Sze S.-H."/>
            <person name="Tarone A.M."/>
        </authorList>
    </citation>
    <scope>NUCLEOTIDE SEQUENCE [LARGE SCALE GENOMIC DNA]</scope>
    <source>
        <strain evidence="4 5">Crippen</strain>
    </source>
</reference>
<evidence type="ECO:0000313" key="3">
    <source>
        <dbReference type="EMBL" id="EMJ5133420.1"/>
    </source>
</evidence>
<keyword evidence="5" id="KW-1185">Reference proteome</keyword>
<dbReference type="RefSeq" id="WP_070925217.1">
    <property type="nucleotide sequence ID" value="NZ_CANMXG010000003.1"/>
</dbReference>
<name>A0A1S1HW36_PROST</name>
<dbReference type="Pfam" id="PF00850">
    <property type="entry name" value="Hist_deacetyl"/>
    <property type="match status" value="1"/>
</dbReference>
<dbReference type="OrthoDB" id="9808367at2"/>
<protein>
    <submittedName>
        <fullName evidence="4">Acetoin utilization protein</fullName>
    </submittedName>
    <submittedName>
        <fullName evidence="3">Class II histone deacetylase</fullName>
    </submittedName>
</protein>
<dbReference type="EMBL" id="ABMABF030000003">
    <property type="protein sequence ID" value="EMJ5133420.1"/>
    <property type="molecule type" value="Genomic_DNA"/>
</dbReference>
<dbReference type="PANTHER" id="PTHR10625">
    <property type="entry name" value="HISTONE DEACETYLASE HDAC1-RELATED"/>
    <property type="match status" value="1"/>
</dbReference>
<reference evidence="3" key="2">
    <citation type="submission" date="2024-02" db="EMBL/GenBank/DDBJ databases">
        <authorList>
            <consortium name="Clinical and Environmental Microbiology Branch: Whole genome sequencing antimicrobial resistance pathogens in the healthcare setting"/>
        </authorList>
    </citation>
    <scope>NUCLEOTIDE SEQUENCE</scope>
    <source>
        <strain evidence="3">2021GO-0154</strain>
    </source>
</reference>
<gene>
    <name evidence="4" type="ORF">A3Q29_12435</name>
    <name evidence="3" type="ORF">RG298_001102</name>
</gene>
<dbReference type="InterPro" id="IPR000286">
    <property type="entry name" value="HDACs"/>
</dbReference>
<sequence length="370" mass="40391">MKRKTGFFFDEHCFWHSTGLHATTLPVGGWVQPPAGASHAESPETKRRLKSLMDVSGLSRSLVLSSAEPASEATLLKIHPQAYLTRFKQVSDNGGGLLGKEAPLGPGSYEIAKLSAGLACAAVEAVLSGELDNAYSLSRPPGHHCLPDESMGFCFLANIPLAIERAKEQFNIQRVAVIDWDVHHGNGTQHIFWDRSDVLTISLHQDGCFPPGYSGEDDIGGGEGEGYNLNIPLLAGAGHNSYIYAMKQIVIPALERFKPELIIVASGYDANALDPLARMQLHSESFREMTQLVMEAADRLCDGKLVIVHEGGYSEAYVPFCGLAVIEEMVGVRTEVQDPLLDFIGLQQPRAEFELFQQQMLDKLKGKFGL</sequence>
<dbReference type="PANTHER" id="PTHR10625:SF10">
    <property type="entry name" value="HISTONE DEACETYLASE HDAC1"/>
    <property type="match status" value="1"/>
</dbReference>
<dbReference type="InterPro" id="IPR023801">
    <property type="entry name" value="His_deacetylse_dom"/>
</dbReference>
<dbReference type="GeneID" id="92278254"/>
<dbReference type="GO" id="GO:0040029">
    <property type="term" value="P:epigenetic regulation of gene expression"/>
    <property type="evidence" value="ECO:0007669"/>
    <property type="project" value="TreeGrafter"/>
</dbReference>
<evidence type="ECO:0000256" key="1">
    <source>
        <dbReference type="ARBA" id="ARBA00005947"/>
    </source>
</evidence>
<accession>A0A1S1HW36</accession>
<comment type="similarity">
    <text evidence="1">Belongs to the histone deacetylase family.</text>
</comment>
<dbReference type="AlphaFoldDB" id="A0A1S1HW36"/>
<dbReference type="Proteomes" id="UP000179588">
    <property type="component" value="Unassembled WGS sequence"/>
</dbReference>
<feature type="domain" description="Histone deacetylase" evidence="2">
    <location>
        <begin position="39"/>
        <end position="326"/>
    </location>
</feature>
<dbReference type="InterPro" id="IPR037138">
    <property type="entry name" value="His_deacetylse_dom_sf"/>
</dbReference>
<dbReference type="SUPFAM" id="SSF52768">
    <property type="entry name" value="Arginase/deacetylase"/>
    <property type="match status" value="1"/>
</dbReference>
<evidence type="ECO:0000259" key="2">
    <source>
        <dbReference type="Pfam" id="PF00850"/>
    </source>
</evidence>
<dbReference type="GO" id="GO:0004407">
    <property type="term" value="F:histone deacetylase activity"/>
    <property type="evidence" value="ECO:0007669"/>
    <property type="project" value="TreeGrafter"/>
</dbReference>
<evidence type="ECO:0000313" key="4">
    <source>
        <dbReference type="EMBL" id="OHT25586.1"/>
    </source>
</evidence>
<organism evidence="4 5">
    <name type="scientific">Providencia stuartii</name>
    <dbReference type="NCBI Taxonomy" id="588"/>
    <lineage>
        <taxon>Bacteria</taxon>
        <taxon>Pseudomonadati</taxon>
        <taxon>Pseudomonadota</taxon>
        <taxon>Gammaproteobacteria</taxon>
        <taxon>Enterobacterales</taxon>
        <taxon>Morganellaceae</taxon>
        <taxon>Providencia</taxon>
    </lineage>
</organism>
<evidence type="ECO:0000313" key="5">
    <source>
        <dbReference type="Proteomes" id="UP000179588"/>
    </source>
</evidence>